<gene>
    <name evidence="1" type="ORF">CWI26_04195</name>
</gene>
<reference evidence="1 2" key="1">
    <citation type="submission" date="2017-11" db="EMBL/GenBank/DDBJ databases">
        <title>Genome analysis of Streptococcus suis serotype chz stain ah681.</title>
        <authorList>
            <person name="Pan Z."/>
            <person name="Zhang Y."/>
            <person name="Ma J."/>
            <person name="Lu P."/>
            <person name="Zhu Y."/>
            <person name="Zhong X."/>
            <person name="Dong W."/>
            <person name="Lu C."/>
            <person name="Yao H."/>
        </authorList>
    </citation>
    <scope>NUCLEOTIDE SEQUENCE [LARGE SCALE GENOMIC DNA]</scope>
    <source>
        <strain evidence="1 2">AH681</strain>
    </source>
</reference>
<dbReference type="EMBL" id="CP025043">
    <property type="protein sequence ID" value="AUA18748.1"/>
    <property type="molecule type" value="Genomic_DNA"/>
</dbReference>
<name>A0A2I5KN10_STRSU</name>
<dbReference type="Pfam" id="PF07852">
    <property type="entry name" value="DUF1642"/>
    <property type="match status" value="1"/>
</dbReference>
<evidence type="ECO:0008006" key="3">
    <source>
        <dbReference type="Google" id="ProtNLM"/>
    </source>
</evidence>
<accession>A0A2I5KN10</accession>
<dbReference type="AlphaFoldDB" id="A0A2I5KN10"/>
<proteinExistence type="predicted"/>
<dbReference type="RefSeq" id="WP_100881268.1">
    <property type="nucleotide sequence ID" value="NZ_CP025043.1"/>
</dbReference>
<evidence type="ECO:0000313" key="2">
    <source>
        <dbReference type="Proteomes" id="UP000231863"/>
    </source>
</evidence>
<dbReference type="Proteomes" id="UP000231863">
    <property type="component" value="Chromosome"/>
</dbReference>
<dbReference type="InterPro" id="IPR012865">
    <property type="entry name" value="DUF1642"/>
</dbReference>
<sequence length="188" mass="21748">MNKQEAIEIIEQNKIKLSRLVETNSGANSTQQKIKLVDHVPLEIVVNTIDKIGLKKAVVPRFVAEWIESEKSRKRRLSQALSSVFDELELSLYIKQQLGDYTEIIARAWLDGYEVEQEQLYTVEIPNPNAIHDDVYILGRTLSGSIVIWRSIGRNGNKNYDSDFQLTESEIKQDFEWAWQWAKPVEVE</sequence>
<evidence type="ECO:0000313" key="1">
    <source>
        <dbReference type="EMBL" id="AUA18748.1"/>
    </source>
</evidence>
<protein>
    <recommendedName>
        <fullName evidence="3">DUF1642 domain-containing protein</fullName>
    </recommendedName>
</protein>
<organism evidence="1 2">
    <name type="scientific">Streptococcus suis</name>
    <dbReference type="NCBI Taxonomy" id="1307"/>
    <lineage>
        <taxon>Bacteria</taxon>
        <taxon>Bacillati</taxon>
        <taxon>Bacillota</taxon>
        <taxon>Bacilli</taxon>
        <taxon>Lactobacillales</taxon>
        <taxon>Streptococcaceae</taxon>
        <taxon>Streptococcus</taxon>
    </lineage>
</organism>